<proteinExistence type="predicted"/>
<reference evidence="1 2" key="1">
    <citation type="submission" date="2018-06" db="EMBL/GenBank/DDBJ databases">
        <title>Freshwater and sediment microbial communities from various areas in North America, analyzing microbe dynamics in response to fracking.</title>
        <authorList>
            <person name="Lamendella R."/>
        </authorList>
    </citation>
    <scope>NUCLEOTIDE SEQUENCE [LARGE SCALE GENOMIC DNA]</scope>
    <source>
        <strain evidence="1 2">14_TX</strain>
    </source>
</reference>
<gene>
    <name evidence="1" type="ORF">DFO70_12543</name>
</gene>
<protein>
    <submittedName>
        <fullName evidence="1">Uncharacterized protein</fullName>
    </submittedName>
</protein>
<comment type="caution">
    <text evidence="1">The sequence shown here is derived from an EMBL/GenBank/DDBJ whole genome shotgun (WGS) entry which is preliminary data.</text>
</comment>
<evidence type="ECO:0000313" key="2">
    <source>
        <dbReference type="Proteomes" id="UP000252731"/>
    </source>
</evidence>
<accession>A0A366JHV4</accession>
<dbReference type="AlphaFoldDB" id="A0A366JHV4"/>
<sequence length="47" mass="5441">MGKFNEKVLKIRLAKLNDQQQVLNVLNKVTLDLQKRDRSMGLSLESQ</sequence>
<organism evidence="1 2">
    <name type="scientific">Cytobacillus firmus</name>
    <name type="common">Bacillus firmus</name>
    <dbReference type="NCBI Taxonomy" id="1399"/>
    <lineage>
        <taxon>Bacteria</taxon>
        <taxon>Bacillati</taxon>
        <taxon>Bacillota</taxon>
        <taxon>Bacilli</taxon>
        <taxon>Bacillales</taxon>
        <taxon>Bacillaceae</taxon>
        <taxon>Cytobacillus</taxon>
    </lineage>
</organism>
<dbReference type="Proteomes" id="UP000252731">
    <property type="component" value="Unassembled WGS sequence"/>
</dbReference>
<evidence type="ECO:0000313" key="1">
    <source>
        <dbReference type="EMBL" id="RBP86575.1"/>
    </source>
</evidence>
<dbReference type="EMBL" id="QNSF01000025">
    <property type="protein sequence ID" value="RBP86575.1"/>
    <property type="molecule type" value="Genomic_DNA"/>
</dbReference>
<name>A0A366JHV4_CYTFI</name>
<keyword evidence="2" id="KW-1185">Reference proteome</keyword>